<organism evidence="1 2">
    <name type="scientific">Candidatus Falkowbacteria bacterium CG10_big_fil_rev_8_21_14_0_10_43_10</name>
    <dbReference type="NCBI Taxonomy" id="1974567"/>
    <lineage>
        <taxon>Bacteria</taxon>
        <taxon>Candidatus Falkowiibacteriota</taxon>
    </lineage>
</organism>
<dbReference type="EMBL" id="PFAR01000012">
    <property type="protein sequence ID" value="PIR93416.1"/>
    <property type="molecule type" value="Genomic_DNA"/>
</dbReference>
<gene>
    <name evidence="1" type="ORF">COT99_00850</name>
</gene>
<proteinExistence type="predicted"/>
<dbReference type="AlphaFoldDB" id="A0A2H0V2U6"/>
<evidence type="ECO:0000313" key="1">
    <source>
        <dbReference type="EMBL" id="PIR93416.1"/>
    </source>
</evidence>
<comment type="caution">
    <text evidence="1">The sequence shown here is derived from an EMBL/GenBank/DDBJ whole genome shotgun (WGS) entry which is preliminary data.</text>
</comment>
<accession>A0A2H0V2U6</accession>
<protein>
    <submittedName>
        <fullName evidence="1">Uncharacterized protein</fullName>
    </submittedName>
</protein>
<dbReference type="Proteomes" id="UP000228626">
    <property type="component" value="Unassembled WGS sequence"/>
</dbReference>
<sequence>MSDNLEKKVDKILVEVLGIKEGVNDYVTKEEFNKKIDQVLTNTDGLAKKVEKVEQEQTANIAAHDRFEERITKLEAGRAVA</sequence>
<evidence type="ECO:0000313" key="2">
    <source>
        <dbReference type="Proteomes" id="UP000228626"/>
    </source>
</evidence>
<reference evidence="2" key="1">
    <citation type="submission" date="2017-09" db="EMBL/GenBank/DDBJ databases">
        <title>Depth-based differentiation of microbial function through sediment-hosted aquifers and enrichment of novel symbionts in the deep terrestrial subsurface.</title>
        <authorList>
            <person name="Probst A.J."/>
            <person name="Ladd B."/>
            <person name="Jarett J.K."/>
            <person name="Geller-Mcgrath D.E."/>
            <person name="Sieber C.M.K."/>
            <person name="Emerson J.B."/>
            <person name="Anantharaman K."/>
            <person name="Thomas B.C."/>
            <person name="Malmstrom R."/>
            <person name="Stieglmeier M."/>
            <person name="Klingl A."/>
            <person name="Woyke T."/>
            <person name="Ryan C.M."/>
            <person name="Banfield J.F."/>
        </authorList>
    </citation>
    <scope>NUCLEOTIDE SEQUENCE [LARGE SCALE GENOMIC DNA]</scope>
</reference>
<name>A0A2H0V2U6_9BACT</name>